<protein>
    <submittedName>
        <fullName evidence="1">Uncharacterized protein</fullName>
    </submittedName>
</protein>
<gene>
    <name evidence="1" type="ordered locus">Hbal_2318</name>
</gene>
<dbReference type="eggNOG" id="COG1334">
    <property type="taxonomic scope" value="Bacteria"/>
</dbReference>
<proteinExistence type="predicted"/>
<evidence type="ECO:0000313" key="2">
    <source>
        <dbReference type="Proteomes" id="UP000002745"/>
    </source>
</evidence>
<evidence type="ECO:0000313" key="1">
    <source>
        <dbReference type="EMBL" id="ACT59998.1"/>
    </source>
</evidence>
<keyword evidence="2" id="KW-1185">Reference proteome</keyword>
<dbReference type="Gene3D" id="3.30.160.170">
    <property type="entry name" value="FlaG-like"/>
    <property type="match status" value="1"/>
</dbReference>
<dbReference type="InterPro" id="IPR035924">
    <property type="entry name" value="FlaG-like_sf"/>
</dbReference>
<dbReference type="KEGG" id="hba:Hbal_2318"/>
<dbReference type="RefSeq" id="WP_015828148.1">
    <property type="nucleotide sequence ID" value="NC_012982.1"/>
</dbReference>
<dbReference type="InterPro" id="IPR005186">
    <property type="entry name" value="FlaG"/>
</dbReference>
<name>C6XMT4_HIRBI</name>
<dbReference type="OrthoDB" id="8481134at2"/>
<reference evidence="2" key="1">
    <citation type="journal article" date="2011" name="J. Bacteriol.">
        <title>Genome sequences of eight morphologically diverse alphaproteobacteria.</title>
        <authorList>
            <consortium name="US DOE Joint Genome Institute"/>
            <person name="Brown P.J."/>
            <person name="Kysela D.T."/>
            <person name="Buechlein A."/>
            <person name="Hemmerich C."/>
            <person name="Brun Y.V."/>
        </authorList>
    </citation>
    <scope>NUCLEOTIDE SEQUENCE [LARGE SCALE GENOMIC DNA]</scope>
    <source>
        <strain evidence="2">ATCC 49814 / DSM 5838 / IFAM 1418</strain>
    </source>
</reference>
<dbReference type="Pfam" id="PF03646">
    <property type="entry name" value="FlaG"/>
    <property type="match status" value="1"/>
</dbReference>
<dbReference type="EMBL" id="CP001678">
    <property type="protein sequence ID" value="ACT59998.1"/>
    <property type="molecule type" value="Genomic_DNA"/>
</dbReference>
<dbReference type="HOGENOM" id="CLU_2093471_0_0_5"/>
<organism evidence="1 2">
    <name type="scientific">Hirschia baltica (strain ATCC 49814 / DSM 5838 / IFAM 1418)</name>
    <dbReference type="NCBI Taxonomy" id="582402"/>
    <lineage>
        <taxon>Bacteria</taxon>
        <taxon>Pseudomonadati</taxon>
        <taxon>Pseudomonadota</taxon>
        <taxon>Alphaproteobacteria</taxon>
        <taxon>Hyphomonadales</taxon>
        <taxon>Hyphomonadaceae</taxon>
        <taxon>Hirschia</taxon>
    </lineage>
</organism>
<dbReference type="SUPFAM" id="SSF160214">
    <property type="entry name" value="FlaG-like"/>
    <property type="match status" value="1"/>
</dbReference>
<accession>C6XMT4</accession>
<dbReference type="AlphaFoldDB" id="C6XMT4"/>
<dbReference type="Proteomes" id="UP000002745">
    <property type="component" value="Chromosome"/>
</dbReference>
<sequence>MGTEITPVPATSSKLDVVRSDRVALDTQQDDKKANALAIEARRKQFVEEISRQHGLEKGKLVIEKDSESGKFIHSLIDPESGEVIRQWPDADWLEFARASNNSTNATKGLWLDQTV</sequence>
<dbReference type="STRING" id="582402.Hbal_2318"/>